<dbReference type="Gene3D" id="3.40.850.10">
    <property type="entry name" value="Kinesin motor domain"/>
    <property type="match status" value="1"/>
</dbReference>
<proteinExistence type="predicted"/>
<dbReference type="Proteomes" id="UP000807716">
    <property type="component" value="Unassembled WGS sequence"/>
</dbReference>
<comment type="caution">
    <text evidence="3">The sequence shown here is derived from an EMBL/GenBank/DDBJ whole genome shotgun (WGS) entry which is preliminary data.</text>
</comment>
<feature type="region of interest" description="Disordered" evidence="2">
    <location>
        <begin position="335"/>
        <end position="493"/>
    </location>
</feature>
<reference evidence="3" key="1">
    <citation type="journal article" date="2020" name="Fungal Divers.">
        <title>Resolving the Mortierellaceae phylogeny through synthesis of multi-gene phylogenetics and phylogenomics.</title>
        <authorList>
            <person name="Vandepol N."/>
            <person name="Liber J."/>
            <person name="Desiro A."/>
            <person name="Na H."/>
            <person name="Kennedy M."/>
            <person name="Barry K."/>
            <person name="Grigoriev I.V."/>
            <person name="Miller A.N."/>
            <person name="O'Donnell K."/>
            <person name="Stajich J.E."/>
            <person name="Bonito G."/>
        </authorList>
    </citation>
    <scope>NUCLEOTIDE SEQUENCE</scope>
    <source>
        <strain evidence="3">BC1065</strain>
    </source>
</reference>
<evidence type="ECO:0000256" key="2">
    <source>
        <dbReference type="SAM" id="MobiDB-lite"/>
    </source>
</evidence>
<keyword evidence="1" id="KW-0175">Coiled coil</keyword>
<feature type="region of interest" description="Disordered" evidence="2">
    <location>
        <begin position="266"/>
        <end position="290"/>
    </location>
</feature>
<evidence type="ECO:0000313" key="4">
    <source>
        <dbReference type="Proteomes" id="UP000807716"/>
    </source>
</evidence>
<feature type="compositionally biased region" description="Basic and acidic residues" evidence="2">
    <location>
        <begin position="156"/>
        <end position="175"/>
    </location>
</feature>
<organism evidence="3 4">
    <name type="scientific">Actinomortierella ambigua</name>
    <dbReference type="NCBI Taxonomy" id="1343610"/>
    <lineage>
        <taxon>Eukaryota</taxon>
        <taxon>Fungi</taxon>
        <taxon>Fungi incertae sedis</taxon>
        <taxon>Mucoromycota</taxon>
        <taxon>Mortierellomycotina</taxon>
        <taxon>Mortierellomycetes</taxon>
        <taxon>Mortierellales</taxon>
        <taxon>Mortierellaceae</taxon>
        <taxon>Actinomortierella</taxon>
    </lineage>
</organism>
<gene>
    <name evidence="3" type="ORF">DFQ27_007432</name>
</gene>
<feature type="non-terminal residue" evidence="3">
    <location>
        <position position="1"/>
    </location>
</feature>
<evidence type="ECO:0000256" key="1">
    <source>
        <dbReference type="SAM" id="Coils"/>
    </source>
</evidence>
<sequence>MPILSISSDKSPNTHINPLEEYRPEMEPIETDLRLRPLSGDQLSAHHGYINVLNDTDTAMQPPANEARLRPNEPSNYEFTKVFEQTATQDTVFEQDPYVTDLLNYIEDLLGRCLEAESRCAAVESQVREEMTQEMERRLQHMEAYYKDQLHDEASVKEAKVTRQKDPLTRAKDSEETSVVQELQSEIRHLEDTATGYQRDAERAWHSLAQAEERYQELTKIVESLQSQLSQWVGWFGAAPCVAVTASSTQEEAPEDISNAPSKIRRSEGFATTTQWDAAENEEDEQGDVGVHEEPATFEEVVRGEQDQAQVKVEEEEADGEWKKIMTELELLLQAPPQQRPLPSTHEVIDVLHSRGATPEPQEPSEKTLPFPSSISMQPPLSQSSAAKGNSRSPSIEPSRSSDHDNNTNGCTIPDQAPYDDAAYNEEREVEMRGHEGLEKWDQWCERTGRQATEFRPQSAVRHGKKRRRSPSPESTRGDIGDDDKGGSPRSLR</sequence>
<name>A0A9P6PW82_9FUNG</name>
<keyword evidence="4" id="KW-1185">Reference proteome</keyword>
<dbReference type="OrthoDB" id="123929at2759"/>
<feature type="compositionally biased region" description="Polar residues" evidence="2">
    <location>
        <begin position="371"/>
        <end position="390"/>
    </location>
</feature>
<feature type="compositionally biased region" description="Basic and acidic residues" evidence="2">
    <location>
        <begin position="425"/>
        <end position="449"/>
    </location>
</feature>
<protein>
    <submittedName>
        <fullName evidence="3">Uncharacterized protein</fullName>
    </submittedName>
</protein>
<dbReference type="AlphaFoldDB" id="A0A9P6PW82"/>
<dbReference type="EMBL" id="JAAAJB010000585">
    <property type="protein sequence ID" value="KAG0253398.1"/>
    <property type="molecule type" value="Genomic_DNA"/>
</dbReference>
<feature type="coiled-coil region" evidence="1">
    <location>
        <begin position="180"/>
        <end position="228"/>
    </location>
</feature>
<dbReference type="InterPro" id="IPR036961">
    <property type="entry name" value="Kinesin_motor_dom_sf"/>
</dbReference>
<accession>A0A9P6PW82</accession>
<feature type="compositionally biased region" description="Basic and acidic residues" evidence="2">
    <location>
        <begin position="476"/>
        <end position="487"/>
    </location>
</feature>
<feature type="region of interest" description="Disordered" evidence="2">
    <location>
        <begin position="156"/>
        <end position="177"/>
    </location>
</feature>
<evidence type="ECO:0000313" key="3">
    <source>
        <dbReference type="EMBL" id="KAG0253398.1"/>
    </source>
</evidence>